<accession>A0AAD9IQK2</accession>
<keyword evidence="1" id="KW-0268">Exocytosis</keyword>
<dbReference type="PANTHER" id="PTHR14146:SF0">
    <property type="entry name" value="EXOCYST COMPLEX COMPONENT 4"/>
    <property type="match status" value="1"/>
</dbReference>
<dbReference type="GO" id="GO:0090522">
    <property type="term" value="P:vesicle tethering involved in exocytosis"/>
    <property type="evidence" value="ECO:0007669"/>
    <property type="project" value="UniProtKB-UniRule"/>
</dbReference>
<dbReference type="EMBL" id="JAODUP010002492">
    <property type="protein sequence ID" value="KAK2138738.1"/>
    <property type="molecule type" value="Genomic_DNA"/>
</dbReference>
<dbReference type="Proteomes" id="UP001208570">
    <property type="component" value="Unassembled WGS sequence"/>
</dbReference>
<dbReference type="GO" id="GO:0015031">
    <property type="term" value="P:protein transport"/>
    <property type="evidence" value="ECO:0007669"/>
    <property type="project" value="UniProtKB-KW"/>
</dbReference>
<reference evidence="2" key="1">
    <citation type="journal article" date="2023" name="Mol. Biol. Evol.">
        <title>Third-Generation Sequencing Reveals the Adaptive Role of the Epigenome in Three Deep-Sea Polychaetes.</title>
        <authorList>
            <person name="Perez M."/>
            <person name="Aroh O."/>
            <person name="Sun Y."/>
            <person name="Lan Y."/>
            <person name="Juniper S.K."/>
            <person name="Young C.R."/>
            <person name="Angers B."/>
            <person name="Qian P.Y."/>
        </authorList>
    </citation>
    <scope>NUCLEOTIDE SEQUENCE</scope>
    <source>
        <strain evidence="2">P08H-3</strain>
    </source>
</reference>
<dbReference type="GO" id="GO:0045202">
    <property type="term" value="C:synapse"/>
    <property type="evidence" value="ECO:0007669"/>
    <property type="project" value="TreeGrafter"/>
</dbReference>
<proteinExistence type="inferred from homology"/>
<dbReference type="PANTHER" id="PTHR14146">
    <property type="entry name" value="EXOCYST COMPLEX COMPONENT 4"/>
    <property type="match status" value="1"/>
</dbReference>
<keyword evidence="1" id="KW-0813">Transport</keyword>
<keyword evidence="1" id="KW-0653">Protein transport</keyword>
<dbReference type="GO" id="GO:0007268">
    <property type="term" value="P:chemical synaptic transmission"/>
    <property type="evidence" value="ECO:0007669"/>
    <property type="project" value="TreeGrafter"/>
</dbReference>
<dbReference type="InterPro" id="IPR039682">
    <property type="entry name" value="Sec8/EXOC4"/>
</dbReference>
<dbReference type="GO" id="GO:0006612">
    <property type="term" value="P:protein targeting to membrane"/>
    <property type="evidence" value="ECO:0007669"/>
    <property type="project" value="UniProtKB-UniRule"/>
</dbReference>
<protein>
    <recommendedName>
        <fullName evidence="1">Exocyst complex component Sec8</fullName>
    </recommendedName>
</protein>
<dbReference type="GO" id="GO:0006893">
    <property type="term" value="P:Golgi to plasma membrane transport"/>
    <property type="evidence" value="ECO:0007669"/>
    <property type="project" value="TreeGrafter"/>
</dbReference>
<evidence type="ECO:0000313" key="3">
    <source>
        <dbReference type="Proteomes" id="UP001208570"/>
    </source>
</evidence>
<gene>
    <name evidence="2" type="ORF">LSH36_2505g00001</name>
</gene>
<comment type="function">
    <text evidence="1">Component of the exocyst complex involved in the docking of exocytic vesicles with fusion sites on the plasma membrane.</text>
</comment>
<comment type="caution">
    <text evidence="2">The sequence shown here is derived from an EMBL/GenBank/DDBJ whole genome shotgun (WGS) entry which is preliminary data.</text>
</comment>
<dbReference type="GO" id="GO:0000145">
    <property type="term" value="C:exocyst"/>
    <property type="evidence" value="ECO:0007669"/>
    <property type="project" value="UniProtKB-UniRule"/>
</dbReference>
<sequence length="77" mass="9193">MSRETDLDRTRQYYELLYLTPEEILKHIVEHGPQFTEQEYTNLLALSYRSKRGLPEAVLDETLRKLSDILVKYDTFV</sequence>
<name>A0AAD9IQK2_9ANNE</name>
<comment type="similarity">
    <text evidence="1">Belongs to the SEC8 family.</text>
</comment>
<evidence type="ECO:0000256" key="1">
    <source>
        <dbReference type="RuleBase" id="RU367079"/>
    </source>
</evidence>
<evidence type="ECO:0000313" key="2">
    <source>
        <dbReference type="EMBL" id="KAK2138738.1"/>
    </source>
</evidence>
<organism evidence="2 3">
    <name type="scientific">Paralvinella palmiformis</name>
    <dbReference type="NCBI Taxonomy" id="53620"/>
    <lineage>
        <taxon>Eukaryota</taxon>
        <taxon>Metazoa</taxon>
        <taxon>Spiralia</taxon>
        <taxon>Lophotrochozoa</taxon>
        <taxon>Annelida</taxon>
        <taxon>Polychaeta</taxon>
        <taxon>Sedentaria</taxon>
        <taxon>Canalipalpata</taxon>
        <taxon>Terebellida</taxon>
        <taxon>Terebelliformia</taxon>
        <taxon>Alvinellidae</taxon>
        <taxon>Paralvinella</taxon>
    </lineage>
</organism>
<dbReference type="GO" id="GO:0032584">
    <property type="term" value="C:growth cone membrane"/>
    <property type="evidence" value="ECO:0007669"/>
    <property type="project" value="TreeGrafter"/>
</dbReference>
<dbReference type="AlphaFoldDB" id="A0AAD9IQK2"/>
<keyword evidence="3" id="KW-1185">Reference proteome</keyword>